<dbReference type="RefSeq" id="WP_038477816.1">
    <property type="nucleotide sequence ID" value="NZ_CP003923.1"/>
</dbReference>
<evidence type="ECO:0000313" key="14">
    <source>
        <dbReference type="EMBL" id="AIC93575.1"/>
    </source>
</evidence>
<keyword evidence="6" id="KW-0949">S-adenosyl-L-methionine</keyword>
<dbReference type="InterPro" id="IPR029063">
    <property type="entry name" value="SAM-dependent_MTases_sf"/>
</dbReference>
<dbReference type="STRING" id="1246626.BleG1_0972"/>
<dbReference type="Pfam" id="PF13489">
    <property type="entry name" value="Methyltransf_23"/>
    <property type="match status" value="1"/>
</dbReference>
<evidence type="ECO:0000256" key="4">
    <source>
        <dbReference type="ARBA" id="ARBA00022603"/>
    </source>
</evidence>
<gene>
    <name evidence="14" type="ORF">BleG1_0972</name>
</gene>
<keyword evidence="8" id="KW-0460">Magnesium</keyword>
<evidence type="ECO:0000259" key="13">
    <source>
        <dbReference type="Pfam" id="PF12623"/>
    </source>
</evidence>
<comment type="catalytic activity">
    <reaction evidence="12">
        <text>small RNA 3'-end nucleotide + S-adenosyl-L-methionine = small RNA 3'-end 2'-O-methylnucleotide + S-adenosyl-L-homocysteine + H(+)</text>
        <dbReference type="Rhea" id="RHEA:37887"/>
        <dbReference type="Rhea" id="RHEA-COMP:10415"/>
        <dbReference type="Rhea" id="RHEA-COMP:10416"/>
        <dbReference type="ChEBI" id="CHEBI:15378"/>
        <dbReference type="ChEBI" id="CHEBI:57856"/>
        <dbReference type="ChEBI" id="CHEBI:59789"/>
        <dbReference type="ChEBI" id="CHEBI:74896"/>
        <dbReference type="ChEBI" id="CHEBI:74898"/>
        <dbReference type="EC" id="2.1.1.386"/>
    </reaction>
</comment>
<dbReference type="Proteomes" id="UP000027142">
    <property type="component" value="Chromosome"/>
</dbReference>
<dbReference type="InterPro" id="IPR026610">
    <property type="entry name" value="Hen1"/>
</dbReference>
<dbReference type="SUPFAM" id="SSF53335">
    <property type="entry name" value="S-adenosyl-L-methionine-dependent methyltransferases"/>
    <property type="match status" value="1"/>
</dbReference>
<keyword evidence="4" id="KW-0489">Methyltransferase</keyword>
<evidence type="ECO:0000256" key="2">
    <source>
        <dbReference type="ARBA" id="ARBA00009026"/>
    </source>
</evidence>
<proteinExistence type="inferred from homology"/>
<sequence length="446" mass="52101">MQLTIKAEGEHVNVLSHLLAKNPYRLYERDVNGHLVRLFFSHFSTNFVEVTIFVTPDPIELSRNSARSFDITSYINDREFAVSSIFCTFLRSALGTALNGKPKDPYLPWVDHPFSFEFSFGPLASATSLSLLKRLFEPIGFSVSTHFAEQKAPLTIKEKSSAQMITLKGRTTLQTGIRQLFVLIPVLDDYKHYFIDEKEIDKMKRYGEGWLDDHPERAYIYEKALRFKAIYDHTQQKGDQPIKETVIRLNDRRYETIIQKVSDLEKKASVVDLGSGEGKLTVKLGYVKGIKELLAVEPSEMAMTRALRQFTKRTQESDFLQPTPIRSSLFYYDNRLQNKDVIILCEVIEHIEEYRLPKMMKMILTNYRPHTLFISTPNYEYNQLYNMGDGYRHSDHRFEWTRDQFQTWCKENNTGFYDLTFTGIGEEHEQFGHPTQLCHFQRKETD</sequence>
<keyword evidence="15" id="KW-1185">Reference proteome</keyword>
<evidence type="ECO:0000256" key="1">
    <source>
        <dbReference type="ARBA" id="ARBA00001946"/>
    </source>
</evidence>
<evidence type="ECO:0000256" key="12">
    <source>
        <dbReference type="ARBA" id="ARBA00048418"/>
    </source>
</evidence>
<dbReference type="KEGG" id="ble:BleG1_0972"/>
<feature type="domain" description="Hen1 N-terminal" evidence="13">
    <location>
        <begin position="1"/>
        <end position="228"/>
    </location>
</feature>
<keyword evidence="7" id="KW-0479">Metal-binding</keyword>
<dbReference type="OrthoDB" id="626362at2"/>
<reference evidence="14 15" key="1">
    <citation type="journal article" date="2014" name="Gene">
        <title>A comparative genomic analysis of the alkalitolerant soil bacterium Bacillus lehensis G1.</title>
        <authorList>
            <person name="Noor Y.M."/>
            <person name="Samsulrizal N.H."/>
            <person name="Jema'on N.A."/>
            <person name="Low K.O."/>
            <person name="Ramli A.N."/>
            <person name="Alias N.I."/>
            <person name="Damis S.I."/>
            <person name="Fuzi S.F."/>
            <person name="Isa M.N."/>
            <person name="Murad A.M."/>
            <person name="Raih M.F."/>
            <person name="Bakar F.D."/>
            <person name="Najimudin N."/>
            <person name="Mahadi N.M."/>
            <person name="Illias R.M."/>
        </authorList>
    </citation>
    <scope>NUCLEOTIDE SEQUENCE [LARGE SCALE GENOMIC DNA]</scope>
    <source>
        <strain evidence="14 15">G1</strain>
    </source>
</reference>
<evidence type="ECO:0000256" key="9">
    <source>
        <dbReference type="ARBA" id="ARBA00022884"/>
    </source>
</evidence>
<dbReference type="GO" id="GO:0090486">
    <property type="term" value="F:small RNA 2'-O-methyltransferase activity"/>
    <property type="evidence" value="ECO:0007669"/>
    <property type="project" value="UniProtKB-EC"/>
</dbReference>
<evidence type="ECO:0000256" key="5">
    <source>
        <dbReference type="ARBA" id="ARBA00022679"/>
    </source>
</evidence>
<dbReference type="GO" id="GO:0046872">
    <property type="term" value="F:metal ion binding"/>
    <property type="evidence" value="ECO:0007669"/>
    <property type="project" value="UniProtKB-KW"/>
</dbReference>
<evidence type="ECO:0000313" key="15">
    <source>
        <dbReference type="Proteomes" id="UP000027142"/>
    </source>
</evidence>
<evidence type="ECO:0000256" key="11">
    <source>
        <dbReference type="ARBA" id="ARBA00035025"/>
    </source>
</evidence>
<dbReference type="InterPro" id="IPR038546">
    <property type="entry name" value="Hen1_N_sf"/>
</dbReference>
<dbReference type="eggNOG" id="COG2227">
    <property type="taxonomic scope" value="Bacteria"/>
</dbReference>
<dbReference type="PANTHER" id="PTHR21404:SF3">
    <property type="entry name" value="SMALL RNA 2'-O-METHYLTRANSFERASE"/>
    <property type="match status" value="1"/>
</dbReference>
<evidence type="ECO:0000256" key="6">
    <source>
        <dbReference type="ARBA" id="ARBA00022691"/>
    </source>
</evidence>
<organism evidence="14 15">
    <name type="scientific">Shouchella lehensis G1</name>
    <dbReference type="NCBI Taxonomy" id="1246626"/>
    <lineage>
        <taxon>Bacteria</taxon>
        <taxon>Bacillati</taxon>
        <taxon>Bacillota</taxon>
        <taxon>Bacilli</taxon>
        <taxon>Bacillales</taxon>
        <taxon>Bacillaceae</taxon>
        <taxon>Shouchella</taxon>
    </lineage>
</organism>
<dbReference type="EMBL" id="CP003923">
    <property type="protein sequence ID" value="AIC93575.1"/>
    <property type="molecule type" value="Genomic_DNA"/>
</dbReference>
<dbReference type="GO" id="GO:0001510">
    <property type="term" value="P:RNA methylation"/>
    <property type="evidence" value="ECO:0007669"/>
    <property type="project" value="InterPro"/>
</dbReference>
<dbReference type="InterPro" id="IPR024740">
    <property type="entry name" value="Hen1_N"/>
</dbReference>
<dbReference type="AlphaFoldDB" id="A0A060LUY2"/>
<evidence type="ECO:0000256" key="8">
    <source>
        <dbReference type="ARBA" id="ARBA00022842"/>
    </source>
</evidence>
<accession>A0A060LUY2</accession>
<evidence type="ECO:0000256" key="3">
    <source>
        <dbReference type="ARBA" id="ARBA00021330"/>
    </source>
</evidence>
<evidence type="ECO:0000256" key="7">
    <source>
        <dbReference type="ARBA" id="ARBA00022723"/>
    </source>
</evidence>
<dbReference type="Pfam" id="PF12623">
    <property type="entry name" value="Hen1_L"/>
    <property type="match status" value="1"/>
</dbReference>
<keyword evidence="9" id="KW-0694">RNA-binding</keyword>
<comment type="cofactor">
    <cofactor evidence="1">
        <name>Mg(2+)</name>
        <dbReference type="ChEBI" id="CHEBI:18420"/>
    </cofactor>
</comment>
<dbReference type="Gene3D" id="3.30.1610.20">
    <property type="entry name" value="Hen1, N-terminal domain"/>
    <property type="match status" value="1"/>
</dbReference>
<dbReference type="HOGENOM" id="CLU_042787_0_0_9"/>
<comment type="similarity">
    <text evidence="2">Belongs to the methyltransferase superfamily. HEN1 family.</text>
</comment>
<name>A0A060LUY2_9BACI</name>
<dbReference type="Gene3D" id="3.40.50.150">
    <property type="entry name" value="Vaccinia Virus protein VP39"/>
    <property type="match status" value="1"/>
</dbReference>
<keyword evidence="5" id="KW-0808">Transferase</keyword>
<keyword evidence="10" id="KW-0943">RNA-mediated gene silencing</keyword>
<dbReference type="GO" id="GO:0003723">
    <property type="term" value="F:RNA binding"/>
    <property type="evidence" value="ECO:0007669"/>
    <property type="project" value="UniProtKB-KW"/>
</dbReference>
<protein>
    <recommendedName>
        <fullName evidence="3">Small RNA 2'-O-methyltransferase</fullName>
        <ecNumber evidence="11">2.1.1.386</ecNumber>
    </recommendedName>
</protein>
<dbReference type="PATRIC" id="fig|1246626.3.peg.976"/>
<dbReference type="PANTHER" id="PTHR21404">
    <property type="entry name" value="HEN1"/>
    <property type="match status" value="1"/>
</dbReference>
<dbReference type="EC" id="2.1.1.386" evidence="11"/>
<dbReference type="GO" id="GO:0031047">
    <property type="term" value="P:regulatory ncRNA-mediated gene silencing"/>
    <property type="evidence" value="ECO:0007669"/>
    <property type="project" value="UniProtKB-KW"/>
</dbReference>
<evidence type="ECO:0000256" key="10">
    <source>
        <dbReference type="ARBA" id="ARBA00023158"/>
    </source>
</evidence>